<dbReference type="InterPro" id="IPR038763">
    <property type="entry name" value="DHH_sf"/>
</dbReference>
<dbReference type="AlphaFoldDB" id="A0A2N2E1Y1"/>
<dbReference type="Proteomes" id="UP000233325">
    <property type="component" value="Unassembled WGS sequence"/>
</dbReference>
<name>A0A2N2E1Y1_9BACT</name>
<dbReference type="PANTHER" id="PTHR47618">
    <property type="entry name" value="BIFUNCTIONAL OLIGORIBONUCLEASE AND PAP PHOSPHATASE NRNA"/>
    <property type="match status" value="1"/>
</dbReference>
<evidence type="ECO:0000259" key="1">
    <source>
        <dbReference type="Pfam" id="PF01368"/>
    </source>
</evidence>
<reference evidence="3 4" key="1">
    <citation type="journal article" date="2017" name="ISME J.">
        <title>Potential for microbial H2 and metal transformations associated with novel bacteria and archaea in deep terrestrial subsurface sediments.</title>
        <authorList>
            <person name="Hernsdorf A.W."/>
            <person name="Amano Y."/>
            <person name="Miyakawa K."/>
            <person name="Ise K."/>
            <person name="Suzuki Y."/>
            <person name="Anantharaman K."/>
            <person name="Probst A."/>
            <person name="Burstein D."/>
            <person name="Thomas B.C."/>
            <person name="Banfield J.F."/>
        </authorList>
    </citation>
    <scope>NUCLEOTIDE SEQUENCE [LARGE SCALE GENOMIC DNA]</scope>
    <source>
        <strain evidence="3">HGW-Falkowbacteria-2</strain>
    </source>
</reference>
<protein>
    <recommendedName>
        <fullName evidence="5">DDH domain-containing protein</fullName>
    </recommendedName>
</protein>
<proteinExistence type="predicted"/>
<dbReference type="GO" id="GO:0003676">
    <property type="term" value="F:nucleic acid binding"/>
    <property type="evidence" value="ECO:0007669"/>
    <property type="project" value="InterPro"/>
</dbReference>
<dbReference type="PANTHER" id="PTHR47618:SF1">
    <property type="entry name" value="BIFUNCTIONAL OLIGORIBONUCLEASE AND PAP PHOSPHATASE NRNA"/>
    <property type="match status" value="1"/>
</dbReference>
<feature type="domain" description="DHHA1" evidence="2">
    <location>
        <begin position="266"/>
        <end position="327"/>
    </location>
</feature>
<dbReference type="Gene3D" id="3.10.310.30">
    <property type="match status" value="1"/>
</dbReference>
<dbReference type="Pfam" id="PF01368">
    <property type="entry name" value="DHH"/>
    <property type="match status" value="1"/>
</dbReference>
<dbReference type="InterPro" id="IPR001667">
    <property type="entry name" value="DDH_dom"/>
</dbReference>
<evidence type="ECO:0000313" key="3">
    <source>
        <dbReference type="EMBL" id="PKM88708.1"/>
    </source>
</evidence>
<sequence length="341" mass="37302">MSLDDKFKQAYQMMQAASRLLFVTHLRPDGDALSSLCALRLVAKHLGKDSLAFSQSKNGELFDYLPGFDEIDENITALRKRGNFTDGLIERFDLIIVSDCGALARTALSSELHAFKEAGGKIIEFDHHPHIDDYADLEIREPLKSSSAELIYDFIMANKVPFTKEMADCVLTGILTDTGNFLYPSATDATMKAASAALEAGAHYSKIVSYTLGNKDMAMVKMWGVALERLQLNTRYQMAITVISRDDINAILGEVDIDVAAESELFSGLAGFLSNLAGAKAVLLLYEDRNGMIRGSLRSTANGMYVDRLARALGGGGHERASGFAFPGKLIKKGKKWIVIN</sequence>
<dbReference type="Gene3D" id="3.90.1640.10">
    <property type="entry name" value="inorganic pyrophosphatase (n-terminal core)"/>
    <property type="match status" value="1"/>
</dbReference>
<evidence type="ECO:0000313" key="4">
    <source>
        <dbReference type="Proteomes" id="UP000233325"/>
    </source>
</evidence>
<dbReference type="SUPFAM" id="SSF64182">
    <property type="entry name" value="DHH phosphoesterases"/>
    <property type="match status" value="1"/>
</dbReference>
<dbReference type="InterPro" id="IPR003156">
    <property type="entry name" value="DHHA1_dom"/>
</dbReference>
<comment type="caution">
    <text evidence="3">The sequence shown here is derived from an EMBL/GenBank/DDBJ whole genome shotgun (WGS) entry which is preliminary data.</text>
</comment>
<dbReference type="Pfam" id="PF02272">
    <property type="entry name" value="DHHA1"/>
    <property type="match status" value="1"/>
</dbReference>
<evidence type="ECO:0008006" key="5">
    <source>
        <dbReference type="Google" id="ProtNLM"/>
    </source>
</evidence>
<gene>
    <name evidence="3" type="ORF">CVU83_01260</name>
</gene>
<dbReference type="EMBL" id="PHAH01000012">
    <property type="protein sequence ID" value="PKM88708.1"/>
    <property type="molecule type" value="Genomic_DNA"/>
</dbReference>
<organism evidence="3 4">
    <name type="scientific">Candidatus Falkowbacteria bacterium HGW-Falkowbacteria-2</name>
    <dbReference type="NCBI Taxonomy" id="2013769"/>
    <lineage>
        <taxon>Bacteria</taxon>
        <taxon>Candidatus Falkowiibacteriota</taxon>
    </lineage>
</organism>
<feature type="domain" description="DDH" evidence="1">
    <location>
        <begin position="22"/>
        <end position="174"/>
    </location>
</feature>
<accession>A0A2N2E1Y1</accession>
<dbReference type="InterPro" id="IPR051319">
    <property type="entry name" value="Oligoribo/pAp-PDE_c-di-AMP_PDE"/>
</dbReference>
<evidence type="ECO:0000259" key="2">
    <source>
        <dbReference type="Pfam" id="PF02272"/>
    </source>
</evidence>